<dbReference type="CDD" id="cd00165">
    <property type="entry name" value="S4"/>
    <property type="match status" value="1"/>
</dbReference>
<dbReference type="PANTHER" id="PTHR47683">
    <property type="entry name" value="PSEUDOURIDINE SYNTHASE FAMILY PROTEIN-RELATED"/>
    <property type="match status" value="1"/>
</dbReference>
<accession>A0A1M7SSR9</accession>
<dbReference type="CDD" id="cd02870">
    <property type="entry name" value="PseudoU_synth_RsuA_like"/>
    <property type="match status" value="1"/>
</dbReference>
<proteinExistence type="predicted"/>
<reference evidence="5" key="1">
    <citation type="submission" date="2016-12" db="EMBL/GenBank/DDBJ databases">
        <authorList>
            <person name="Varghese N."/>
            <person name="Submissions S."/>
        </authorList>
    </citation>
    <scope>NUCLEOTIDE SEQUENCE [LARGE SCALE GENOMIC DNA]</scope>
    <source>
        <strain evidence="5">DSM 13020</strain>
    </source>
</reference>
<evidence type="ECO:0000313" key="4">
    <source>
        <dbReference type="EMBL" id="SHN61430.1"/>
    </source>
</evidence>
<keyword evidence="2" id="KW-0694">RNA-binding</keyword>
<dbReference type="SUPFAM" id="SSF55174">
    <property type="entry name" value="Alpha-L RNA-binding motif"/>
    <property type="match status" value="1"/>
</dbReference>
<dbReference type="GO" id="GO:0003723">
    <property type="term" value="F:RNA binding"/>
    <property type="evidence" value="ECO:0007669"/>
    <property type="project" value="UniProtKB-KW"/>
</dbReference>
<protein>
    <submittedName>
        <fullName evidence="4">Ribosomal large subunit pseudouridine synthase B</fullName>
    </submittedName>
</protein>
<gene>
    <name evidence="4" type="ORF">SAMN02745226_01208</name>
</gene>
<dbReference type="AlphaFoldDB" id="A0A1M7SSR9"/>
<dbReference type="NCBIfam" id="TIGR00093">
    <property type="entry name" value="pseudouridine synthase"/>
    <property type="match status" value="1"/>
</dbReference>
<dbReference type="GO" id="GO:0120159">
    <property type="term" value="F:rRNA pseudouridine synthase activity"/>
    <property type="evidence" value="ECO:0007669"/>
    <property type="project" value="UniProtKB-ARBA"/>
</dbReference>
<dbReference type="InterPro" id="IPR006145">
    <property type="entry name" value="PsdUridine_synth_RsuA/RluA"/>
</dbReference>
<dbReference type="RefSeq" id="WP_072759406.1">
    <property type="nucleotide sequence ID" value="NZ_FRDJ01000005.1"/>
</dbReference>
<dbReference type="SMART" id="SM00363">
    <property type="entry name" value="S4"/>
    <property type="match status" value="1"/>
</dbReference>
<dbReference type="GO" id="GO:0000455">
    <property type="term" value="P:enzyme-directed rRNA pseudouridine synthesis"/>
    <property type="evidence" value="ECO:0007669"/>
    <property type="project" value="UniProtKB-ARBA"/>
</dbReference>
<evidence type="ECO:0000256" key="1">
    <source>
        <dbReference type="ARBA" id="ARBA00023235"/>
    </source>
</evidence>
<dbReference type="InterPro" id="IPR020103">
    <property type="entry name" value="PsdUridine_synth_cat_dom_sf"/>
</dbReference>
<dbReference type="PANTHER" id="PTHR47683:SF2">
    <property type="entry name" value="RNA-BINDING S4 DOMAIN-CONTAINING PROTEIN"/>
    <property type="match status" value="1"/>
</dbReference>
<dbReference type="OrthoDB" id="9807213at2"/>
<evidence type="ECO:0000256" key="2">
    <source>
        <dbReference type="PROSITE-ProRule" id="PRU00182"/>
    </source>
</evidence>
<dbReference type="InterPro" id="IPR000748">
    <property type="entry name" value="PsdUridine_synth_RsuA/RluB/E/F"/>
</dbReference>
<dbReference type="InterPro" id="IPR002942">
    <property type="entry name" value="S4_RNA-bd"/>
</dbReference>
<organism evidence="4 5">
    <name type="scientific">Fervidobacterium gondwanense DSM 13020</name>
    <dbReference type="NCBI Taxonomy" id="1121883"/>
    <lineage>
        <taxon>Bacteria</taxon>
        <taxon>Thermotogati</taxon>
        <taxon>Thermotogota</taxon>
        <taxon>Thermotogae</taxon>
        <taxon>Thermotogales</taxon>
        <taxon>Fervidobacteriaceae</taxon>
        <taxon>Fervidobacterium</taxon>
    </lineage>
</organism>
<dbReference type="PROSITE" id="PS50889">
    <property type="entry name" value="S4"/>
    <property type="match status" value="1"/>
</dbReference>
<evidence type="ECO:0000259" key="3">
    <source>
        <dbReference type="SMART" id="SM00363"/>
    </source>
</evidence>
<dbReference type="STRING" id="1121883.SAMN02745226_01208"/>
<dbReference type="InterPro" id="IPR050343">
    <property type="entry name" value="RsuA_PseudoU_synthase"/>
</dbReference>
<dbReference type="Gene3D" id="3.10.290.10">
    <property type="entry name" value="RNA-binding S4 domain"/>
    <property type="match status" value="1"/>
</dbReference>
<sequence>MKLQKFLQSKGYSRRMADKLVFNGEVSVNEKQVFEPWYEVNFGDKVQVENKNYTFDDRNQDYSYYVLHKPKGYSTTLSDPKQKHTVATLLQEKNLQHLNHLKPVGRLDKDVEGVVILTDDGDLINILTSARYGVEKVYVAKVRGKVKKEDLEKLRNGIEDNGDFLKCENAVVIEMHKDYSIVKVTMIKGRKHEVKRLFSSIGNPVVNLIRISHGPVDITLVPNPGDIVEIRANVLDKLLEIKKKNQNKVRS</sequence>
<dbReference type="Pfam" id="PF01479">
    <property type="entry name" value="S4"/>
    <property type="match status" value="1"/>
</dbReference>
<dbReference type="InterPro" id="IPR036986">
    <property type="entry name" value="S4_RNA-bd_sf"/>
</dbReference>
<dbReference type="SUPFAM" id="SSF55120">
    <property type="entry name" value="Pseudouridine synthase"/>
    <property type="match status" value="1"/>
</dbReference>
<dbReference type="Pfam" id="PF00849">
    <property type="entry name" value="PseudoU_synth_2"/>
    <property type="match status" value="1"/>
</dbReference>
<dbReference type="EMBL" id="FRDJ01000005">
    <property type="protein sequence ID" value="SHN61430.1"/>
    <property type="molecule type" value="Genomic_DNA"/>
</dbReference>
<keyword evidence="1" id="KW-0413">Isomerase</keyword>
<name>A0A1M7SSR9_FERGO</name>
<dbReference type="Proteomes" id="UP000184207">
    <property type="component" value="Unassembled WGS sequence"/>
</dbReference>
<keyword evidence="5" id="KW-1185">Reference proteome</keyword>
<dbReference type="Gene3D" id="3.30.2350.10">
    <property type="entry name" value="Pseudouridine synthase"/>
    <property type="match status" value="1"/>
</dbReference>
<evidence type="ECO:0000313" key="5">
    <source>
        <dbReference type="Proteomes" id="UP000184207"/>
    </source>
</evidence>
<feature type="domain" description="RNA-binding S4" evidence="3">
    <location>
        <begin position="1"/>
        <end position="60"/>
    </location>
</feature>